<dbReference type="AlphaFoldDB" id="A0A3M7QV27"/>
<evidence type="ECO:0000313" key="2">
    <source>
        <dbReference type="Proteomes" id="UP000276133"/>
    </source>
</evidence>
<organism evidence="1 2">
    <name type="scientific">Brachionus plicatilis</name>
    <name type="common">Marine rotifer</name>
    <name type="synonym">Brachionus muelleri</name>
    <dbReference type="NCBI Taxonomy" id="10195"/>
    <lineage>
        <taxon>Eukaryota</taxon>
        <taxon>Metazoa</taxon>
        <taxon>Spiralia</taxon>
        <taxon>Gnathifera</taxon>
        <taxon>Rotifera</taxon>
        <taxon>Eurotatoria</taxon>
        <taxon>Monogononta</taxon>
        <taxon>Pseudotrocha</taxon>
        <taxon>Ploima</taxon>
        <taxon>Brachionidae</taxon>
        <taxon>Brachionus</taxon>
    </lineage>
</organism>
<dbReference type="EMBL" id="REGN01004998">
    <property type="protein sequence ID" value="RNA15267.1"/>
    <property type="molecule type" value="Genomic_DNA"/>
</dbReference>
<gene>
    <name evidence="1" type="ORF">BpHYR1_012986</name>
</gene>
<dbReference type="Proteomes" id="UP000276133">
    <property type="component" value="Unassembled WGS sequence"/>
</dbReference>
<reference evidence="1 2" key="1">
    <citation type="journal article" date="2018" name="Sci. Rep.">
        <title>Genomic signatures of local adaptation to the degree of environmental predictability in rotifers.</title>
        <authorList>
            <person name="Franch-Gras L."/>
            <person name="Hahn C."/>
            <person name="Garcia-Roger E.M."/>
            <person name="Carmona M.J."/>
            <person name="Serra M."/>
            <person name="Gomez A."/>
        </authorList>
    </citation>
    <scope>NUCLEOTIDE SEQUENCE [LARGE SCALE GENOMIC DNA]</scope>
    <source>
        <strain evidence="1">HYR1</strain>
    </source>
</reference>
<sequence>MSAKTLQKPFSHNWKKNFNVFTFCTGKKFIFYKCIIHLKISEHDATLKIGRPKKEEFNAEIL</sequence>
<name>A0A3M7QV27_BRAPC</name>
<evidence type="ECO:0000313" key="1">
    <source>
        <dbReference type="EMBL" id="RNA15267.1"/>
    </source>
</evidence>
<proteinExistence type="predicted"/>
<protein>
    <submittedName>
        <fullName evidence="1">Uncharacterized protein</fullName>
    </submittedName>
</protein>
<accession>A0A3M7QV27</accession>
<keyword evidence="2" id="KW-1185">Reference proteome</keyword>
<comment type="caution">
    <text evidence="1">The sequence shown here is derived from an EMBL/GenBank/DDBJ whole genome shotgun (WGS) entry which is preliminary data.</text>
</comment>